<organism evidence="2">
    <name type="scientific">viral metagenome</name>
    <dbReference type="NCBI Taxonomy" id="1070528"/>
    <lineage>
        <taxon>unclassified sequences</taxon>
        <taxon>metagenomes</taxon>
        <taxon>organismal metagenomes</taxon>
    </lineage>
</organism>
<reference evidence="2" key="1">
    <citation type="submission" date="2020-03" db="EMBL/GenBank/DDBJ databases">
        <title>The deep terrestrial virosphere.</title>
        <authorList>
            <person name="Holmfeldt K."/>
            <person name="Nilsson E."/>
            <person name="Simone D."/>
            <person name="Lopez-Fernandez M."/>
            <person name="Wu X."/>
            <person name="de Brujin I."/>
            <person name="Lundin D."/>
            <person name="Andersson A."/>
            <person name="Bertilsson S."/>
            <person name="Dopson M."/>
        </authorList>
    </citation>
    <scope>NUCLEOTIDE SEQUENCE</scope>
    <source>
        <strain evidence="2">TM448A00151</strain>
        <strain evidence="3">TM448B00189</strain>
    </source>
</reference>
<name>A0A6H1ZBR6_9ZZZZ</name>
<evidence type="ECO:0000313" key="2">
    <source>
        <dbReference type="EMBL" id="QJA44817.1"/>
    </source>
</evidence>
<accession>A0A6H1ZBR6</accession>
<evidence type="ECO:0000256" key="1">
    <source>
        <dbReference type="SAM" id="MobiDB-lite"/>
    </source>
</evidence>
<dbReference type="EMBL" id="MT143981">
    <property type="protein sequence ID" value="QJA44817.1"/>
    <property type="molecule type" value="Genomic_DNA"/>
</dbReference>
<dbReference type="AlphaFoldDB" id="A0A6H1ZBR6"/>
<feature type="compositionally biased region" description="Basic residues" evidence="1">
    <location>
        <begin position="1"/>
        <end position="13"/>
    </location>
</feature>
<feature type="region of interest" description="Disordered" evidence="1">
    <location>
        <begin position="1"/>
        <end position="23"/>
    </location>
</feature>
<dbReference type="InterPro" id="IPR032066">
    <property type="entry name" value="GP3_package"/>
</dbReference>
<gene>
    <name evidence="2" type="ORF">TM448A00151_0016</name>
    <name evidence="3" type="ORF">TM448B00189_0029</name>
</gene>
<dbReference type="Pfam" id="PF16677">
    <property type="entry name" value="GP3_package"/>
    <property type="match status" value="1"/>
</dbReference>
<proteinExistence type="predicted"/>
<dbReference type="Gene3D" id="1.10.132.80">
    <property type="match status" value="1"/>
</dbReference>
<sequence length="156" mass="18105">MVKKPTKRKKKKENHTIGRPPHYETPEKLQEAIDKYFLNPPNKRKMYKDSTSKEYIEIPIYGVSGLAYALGFVDRQSLYDYEKRGDVFSCTIKRARLFIESEYEAGLRENNVTGVIFALKQMGWKDKHEIEHSGEVVMMGKIKIDGQEIKTDVGDK</sequence>
<dbReference type="EMBL" id="MT144596">
    <property type="protein sequence ID" value="QJH94136.1"/>
    <property type="molecule type" value="Genomic_DNA"/>
</dbReference>
<protein>
    <submittedName>
        <fullName evidence="2">Putative terminase small subunit</fullName>
    </submittedName>
</protein>
<evidence type="ECO:0000313" key="3">
    <source>
        <dbReference type="EMBL" id="QJH94136.1"/>
    </source>
</evidence>